<protein>
    <submittedName>
        <fullName evidence="1">Uncharacterized protein</fullName>
    </submittedName>
</protein>
<accession>A0ACC2HZX8</accession>
<dbReference type="Proteomes" id="UP001153331">
    <property type="component" value="Unassembled WGS sequence"/>
</dbReference>
<gene>
    <name evidence="1" type="ORF">OPT61_g8003</name>
</gene>
<dbReference type="EMBL" id="JAPHNI010000712">
    <property type="protein sequence ID" value="KAJ8108681.1"/>
    <property type="molecule type" value="Genomic_DNA"/>
</dbReference>
<keyword evidence="2" id="KW-1185">Reference proteome</keyword>
<evidence type="ECO:0000313" key="2">
    <source>
        <dbReference type="Proteomes" id="UP001153331"/>
    </source>
</evidence>
<evidence type="ECO:0000313" key="1">
    <source>
        <dbReference type="EMBL" id="KAJ8108681.1"/>
    </source>
</evidence>
<reference evidence="1" key="1">
    <citation type="submission" date="2022-11" db="EMBL/GenBank/DDBJ databases">
        <title>Genome Sequence of Boeremia exigua.</title>
        <authorList>
            <person name="Buettner E."/>
        </authorList>
    </citation>
    <scope>NUCLEOTIDE SEQUENCE</scope>
    <source>
        <strain evidence="1">CU02</strain>
    </source>
</reference>
<name>A0ACC2HZX8_9PLEO</name>
<sequence>MSWNDGAGNGDSWGGGGASGGDSWGGGGASGGDTGDSWGGGDAGAGAGGGGGSDTCRICNQAGHFARECPDKPVGGGLTGECYNCGEVGHNKADCPNPRVEREFTGTCNACGVEGHAARSCPTNPMKCKLCDKEGHKALECKERRLVDWTGVPELEADEAWAKLIDAAKEKDLDGFRTCLKAYARSVVDDFSLPDVEAALREDGLPIFLIAKEQEIAVNMTIVDMIGNPEREYVLTVQLSDKPRRAKLKEGWPENAQQNMKRLASAGFVQDRGVPLCSNCGELGHIRKHCKQEQPELVSMTPAVQCVYCSEEGHRARDCPKERINPHACKNCKQEGHNAKECPEPRSAEGVECRKCNETGHFSRDCPNVEARPPRTCRNCGSEDHLAKECDQPRNPDLVTCRNCEKQGHFSRDCPEPKDWSKVQCQNCQEFGHTIKRCKVPIAEGGDDMGGGAPVEATGGWAGGDDTAAAGGGEASWDTGAGNCVCNNHLPSAKRQVQSAPRPTPQCGYWAPRLTGSTRDAIPRAARSHAARDVRMDPSLVGDRWCLDLVVSPVDRDLGAWRMRNGQRGVERVGHEGSNTKGSHPCGSAVPLEVGPLAIGALHLADNIVPCISKTSMLGLSDDEYKPGTTRQEKLDAPPSHYPDTDVDGIEEKKLVRRIDWRLLPILGALYSISLIDRTNIASARVAGMGTDLALNVGERYTIALVMFFPPYFFFELPSNIVLRKVGSANWLAFIALSWGAVMIGQGFVNSWQMLTLCRVLLGFFEAGFFPGCVYLITCWYKRREMQKRLGGFYLIAVGVGGIANILAYGIMQMEGTGGVRGWRWIFILEGILTCVVAIGAWFIILDFPDKAAKQGFLSEREANYILRRIEEDRGDSEADPLTWAKLCKHLCDLKLWAFCTLFMATTLPVYAFSYFTPVILVGMGYSGGVANALSAPPAIAAMIVAFGFAWLGDKYSVRAPIIAIQSIICLVGLLLIAYVKNNGVRYFGVFLGIIGSQGNVPAILTYQANNIRMQSKRSTASALQIGFGALGGIMASTVFRQRDAPGYVVGLWVSAGLQFYTLAVLAVTSWYFWRTNKKSDQQAANGEVEDPIEGQVGFRYTI</sequence>
<proteinExistence type="predicted"/>
<organism evidence="1 2">
    <name type="scientific">Boeremia exigua</name>
    <dbReference type="NCBI Taxonomy" id="749465"/>
    <lineage>
        <taxon>Eukaryota</taxon>
        <taxon>Fungi</taxon>
        <taxon>Dikarya</taxon>
        <taxon>Ascomycota</taxon>
        <taxon>Pezizomycotina</taxon>
        <taxon>Dothideomycetes</taxon>
        <taxon>Pleosporomycetidae</taxon>
        <taxon>Pleosporales</taxon>
        <taxon>Pleosporineae</taxon>
        <taxon>Didymellaceae</taxon>
        <taxon>Boeremia</taxon>
    </lineage>
</organism>
<comment type="caution">
    <text evidence="1">The sequence shown here is derived from an EMBL/GenBank/DDBJ whole genome shotgun (WGS) entry which is preliminary data.</text>
</comment>